<evidence type="ECO:0000313" key="4">
    <source>
        <dbReference type="Proteomes" id="UP000245488"/>
    </source>
</evidence>
<dbReference type="EMBL" id="NXNG01000001">
    <property type="protein sequence ID" value="PWT29080.1"/>
    <property type="molecule type" value="Genomic_DNA"/>
</dbReference>
<evidence type="ECO:0000313" key="1">
    <source>
        <dbReference type="EMBL" id="PWT29080.1"/>
    </source>
</evidence>
<protein>
    <submittedName>
        <fullName evidence="2">Uncharacterized protein</fullName>
    </submittedName>
</protein>
<dbReference type="Pfam" id="PF20069">
    <property type="entry name" value="DUF6465"/>
    <property type="match status" value="1"/>
</dbReference>
<dbReference type="RefSeq" id="WP_022753632.1">
    <property type="nucleotide sequence ID" value="NZ_CM009896.1"/>
</dbReference>
<organism evidence="2 3">
    <name type="scientific">Butyrivibrio fibrisolvens</name>
    <dbReference type="NCBI Taxonomy" id="831"/>
    <lineage>
        <taxon>Bacteria</taxon>
        <taxon>Bacillati</taxon>
        <taxon>Bacillota</taxon>
        <taxon>Clostridia</taxon>
        <taxon>Lachnospirales</taxon>
        <taxon>Lachnospiraceae</taxon>
        <taxon>Butyrivibrio</taxon>
    </lineage>
</organism>
<dbReference type="EMBL" id="FOGJ01000037">
    <property type="protein sequence ID" value="SES39070.1"/>
    <property type="molecule type" value="Genomic_DNA"/>
</dbReference>
<sequence length="181" mass="20685">MAENKTGDKIKKIKDSLTEVAQDLSQQAKPVLDDIKDATIPVIENARKNAEPYVENIKSKAQPFIDDTKKKADPYIKKARKAAEPAAKSIKEGSEKARRAAKFVSDDITRQVMKKNEKDEVYIQYKNTEVRTTDILEKARENYVANGHKLTDIQEVQVYIKPEDNKAYYVVNHKDTGRFEL</sequence>
<evidence type="ECO:0000313" key="3">
    <source>
        <dbReference type="Proteomes" id="UP000182584"/>
    </source>
</evidence>
<dbReference type="AlphaFoldDB" id="A0A1H9WYS9"/>
<dbReference type="Proteomes" id="UP000245488">
    <property type="component" value="Chromosome"/>
</dbReference>
<name>A0A1H9WYS9_BUTFI</name>
<dbReference type="InterPro" id="IPR046313">
    <property type="entry name" value="DUF6465"/>
</dbReference>
<reference evidence="2 3" key="1">
    <citation type="submission" date="2016-10" db="EMBL/GenBank/DDBJ databases">
        <authorList>
            <person name="de Groot N.N."/>
        </authorList>
    </citation>
    <scope>NUCLEOTIDE SEQUENCE [LARGE SCALE GENOMIC DNA]</scope>
    <source>
        <strain evidence="2 3">AR40</strain>
    </source>
</reference>
<accession>A0A1H9WYS9</accession>
<proteinExistence type="predicted"/>
<keyword evidence="4" id="KW-1185">Reference proteome</keyword>
<dbReference type="Gene3D" id="1.20.120.20">
    <property type="entry name" value="Apolipoprotein"/>
    <property type="match status" value="1"/>
</dbReference>
<dbReference type="SUPFAM" id="SSF58113">
    <property type="entry name" value="Apolipoprotein A-I"/>
    <property type="match status" value="1"/>
</dbReference>
<reference evidence="1 4" key="2">
    <citation type="submission" date="2017-09" db="EMBL/GenBank/DDBJ databases">
        <title>High-quality draft genome sequence of Butyrivibrio fibrisolvens INBov1, isolated from cow rumen.</title>
        <authorList>
            <person name="Rodriguez Hernaez J."/>
            <person name="Rivarola M."/>
            <person name="Paniego N."/>
            <person name="Cravero S."/>
            <person name="Ceron Cucchi M."/>
            <person name="Martinez M.C."/>
        </authorList>
    </citation>
    <scope>NUCLEOTIDE SEQUENCE [LARGE SCALE GENOMIC DNA]</scope>
    <source>
        <strain evidence="1 4">INBov1</strain>
    </source>
</reference>
<dbReference type="eggNOG" id="ENOG5033BRY">
    <property type="taxonomic scope" value="Bacteria"/>
</dbReference>
<evidence type="ECO:0000313" key="2">
    <source>
        <dbReference type="EMBL" id="SES39070.1"/>
    </source>
</evidence>
<dbReference type="Proteomes" id="UP000182584">
    <property type="component" value="Unassembled WGS sequence"/>
</dbReference>
<gene>
    <name evidence="1" type="ORF">CPT75_19175</name>
    <name evidence="2" type="ORF">SAMN04487884_13725</name>
</gene>
<dbReference type="OrthoDB" id="1711086at2"/>